<sequence>MRAPGSRWESGVPPTASSTTASVAFVAAQPHSTLASRQPTCTQVITAPQCKQHQVSG</sequence>
<evidence type="ECO:0000313" key="1">
    <source>
        <dbReference type="EMBL" id="KAE9302407.1"/>
    </source>
</evidence>
<gene>
    <name evidence="1" type="ORF">PF008_g22496</name>
</gene>
<protein>
    <submittedName>
        <fullName evidence="1">Uncharacterized protein</fullName>
    </submittedName>
</protein>
<organism evidence="1 2">
    <name type="scientific">Phytophthora fragariae</name>
    <dbReference type="NCBI Taxonomy" id="53985"/>
    <lineage>
        <taxon>Eukaryota</taxon>
        <taxon>Sar</taxon>
        <taxon>Stramenopiles</taxon>
        <taxon>Oomycota</taxon>
        <taxon>Peronosporomycetes</taxon>
        <taxon>Peronosporales</taxon>
        <taxon>Peronosporaceae</taxon>
        <taxon>Phytophthora</taxon>
    </lineage>
</organism>
<dbReference type="AlphaFoldDB" id="A0A6G0QUH8"/>
<dbReference type="EMBL" id="QXFY01002135">
    <property type="protein sequence ID" value="KAE9302407.1"/>
    <property type="molecule type" value="Genomic_DNA"/>
</dbReference>
<comment type="caution">
    <text evidence="1">The sequence shown here is derived from an EMBL/GenBank/DDBJ whole genome shotgun (WGS) entry which is preliminary data.</text>
</comment>
<proteinExistence type="predicted"/>
<evidence type="ECO:0000313" key="2">
    <source>
        <dbReference type="Proteomes" id="UP000486351"/>
    </source>
</evidence>
<reference evidence="1 2" key="1">
    <citation type="submission" date="2018-09" db="EMBL/GenBank/DDBJ databases">
        <title>Genomic investigation of the strawberry pathogen Phytophthora fragariae indicates pathogenicity is determined by transcriptional variation in three key races.</title>
        <authorList>
            <person name="Adams T.M."/>
            <person name="Armitage A.D."/>
            <person name="Sobczyk M.K."/>
            <person name="Bates H.J."/>
            <person name="Dunwell J.M."/>
            <person name="Nellist C.F."/>
            <person name="Harrison R.J."/>
        </authorList>
    </citation>
    <scope>NUCLEOTIDE SEQUENCE [LARGE SCALE GENOMIC DNA]</scope>
    <source>
        <strain evidence="1 2">NOV-77</strain>
    </source>
</reference>
<accession>A0A6G0QUH8</accession>
<name>A0A6G0QUH8_9STRA</name>
<dbReference type="Proteomes" id="UP000486351">
    <property type="component" value="Unassembled WGS sequence"/>
</dbReference>